<accession>A0A091CBB3</accession>
<dbReference type="EMBL" id="AUZH01000013">
    <property type="protein sequence ID" value="KFN88283.1"/>
    <property type="molecule type" value="Genomic_DNA"/>
</dbReference>
<reference evidence="2 4" key="1">
    <citation type="journal article" date="2014" name="Genome Announc.">
        <title>Draft Genome Sequences of Streptococcus bovis Strains ATCC 33317 and JB1.</title>
        <authorList>
            <person name="Benahmed F.H."/>
            <person name="Gopinath G.R."/>
            <person name="Harbottle H."/>
            <person name="Cotta M.A."/>
            <person name="Luo Y."/>
            <person name="Henderson C."/>
            <person name="Teri P."/>
            <person name="Soppet D."/>
            <person name="Rasmussen M."/>
            <person name="Whitehead T.R."/>
            <person name="Davidson M."/>
        </authorList>
    </citation>
    <scope>NUCLEOTIDE SEQUENCE [LARGE SCALE GENOMIC DNA]</scope>
    <source>
        <strain evidence="2 4">JB1</strain>
    </source>
</reference>
<dbReference type="AlphaFoldDB" id="A0A091CBB3"/>
<dbReference type="RefSeq" id="WP_039696603.1">
    <property type="nucleotide sequence ID" value="NZ_AUZH01000013.1"/>
</dbReference>
<dbReference type="Proteomes" id="UP000029382">
    <property type="component" value="Unassembled WGS sequence"/>
</dbReference>
<organism evidence="2 4">
    <name type="scientific">Streptococcus equinus JB1</name>
    <dbReference type="NCBI Taxonomy" id="1294274"/>
    <lineage>
        <taxon>Bacteria</taxon>
        <taxon>Bacillati</taxon>
        <taxon>Bacillota</taxon>
        <taxon>Bacilli</taxon>
        <taxon>Lactobacillales</taxon>
        <taxon>Streptococcaceae</taxon>
        <taxon>Streptococcus</taxon>
    </lineage>
</organism>
<evidence type="ECO:0000313" key="2">
    <source>
        <dbReference type="EMBL" id="KFN88283.1"/>
    </source>
</evidence>
<protein>
    <submittedName>
        <fullName evidence="2">Uncharacterized protein</fullName>
    </submittedName>
</protein>
<feature type="coiled-coil region" evidence="1">
    <location>
        <begin position="5"/>
        <end position="50"/>
    </location>
</feature>
<evidence type="ECO:0000256" key="1">
    <source>
        <dbReference type="SAM" id="Coils"/>
    </source>
</evidence>
<evidence type="ECO:0000313" key="4">
    <source>
        <dbReference type="Proteomes" id="UP000029382"/>
    </source>
</evidence>
<sequence>MAQTLKEITDTLTKLKEDNTKAIEKVKEEISKTNNAIAKAQQEQVEAQEKDDMKGYEKASNSLWKANTTLEFLKNKLNKLNKPLLSQAEAVDIKAEIEDIFDSNNKDYFKKAYSLVKELNDLKEESISDINEANAVLEMLYYDVMKNARTWTLGSNTDIAYHKDVYGHYFNTIGSSNFVQAVLKEGEDSND</sequence>
<gene>
    <name evidence="2" type="ORF">H702_04670</name>
    <name evidence="3" type="ORF">SAMN02910290_00008</name>
</gene>
<keyword evidence="5" id="KW-1185">Reference proteome</keyword>
<keyword evidence="1" id="KW-0175">Coiled coil</keyword>
<proteinExistence type="predicted"/>
<dbReference type="EMBL" id="FOTG01000002">
    <property type="protein sequence ID" value="SFL01510.1"/>
    <property type="molecule type" value="Genomic_DNA"/>
</dbReference>
<evidence type="ECO:0000313" key="5">
    <source>
        <dbReference type="Proteomes" id="UP000182793"/>
    </source>
</evidence>
<comment type="caution">
    <text evidence="2">The sequence shown here is derived from an EMBL/GenBank/DDBJ whole genome shotgun (WGS) entry which is preliminary data.</text>
</comment>
<dbReference type="Proteomes" id="UP000182793">
    <property type="component" value="Unassembled WGS sequence"/>
</dbReference>
<evidence type="ECO:0000313" key="3">
    <source>
        <dbReference type="EMBL" id="SFL01510.1"/>
    </source>
</evidence>
<name>A0A091CBB3_STREI</name>
<reference evidence="3 5" key="2">
    <citation type="submission" date="2016-10" db="EMBL/GenBank/DDBJ databases">
        <authorList>
            <person name="Varghese N."/>
            <person name="Submissions S."/>
        </authorList>
    </citation>
    <scope>NUCLEOTIDE SEQUENCE [LARGE SCALE GENOMIC DNA]</scope>
    <source>
        <strain evidence="3 5">JB1</strain>
    </source>
</reference>